<name>A0A1I3MGE4_9EURY</name>
<dbReference type="Proteomes" id="UP000182829">
    <property type="component" value="Unassembled WGS sequence"/>
</dbReference>
<reference evidence="1 2" key="1">
    <citation type="submission" date="2016-10" db="EMBL/GenBank/DDBJ databases">
        <authorList>
            <person name="de Groot N.N."/>
        </authorList>
    </citation>
    <scope>NUCLEOTIDE SEQUENCE [LARGE SCALE GENOMIC DNA]</scope>
    <source>
        <strain evidence="1 2">SP2</strain>
    </source>
</reference>
<evidence type="ECO:0000313" key="2">
    <source>
        <dbReference type="Proteomes" id="UP000182829"/>
    </source>
</evidence>
<sequence length="64" mass="7402">MPDTYALSIELSLEDVDLEYGEVVGRADMPGSDPSTVRLPIEDILGWTARREERRLREYHETHD</sequence>
<protein>
    <submittedName>
        <fullName evidence="1">Uncharacterized protein</fullName>
    </submittedName>
</protein>
<dbReference type="RefSeq" id="WP_005576712.1">
    <property type="nucleotide sequence ID" value="NZ_FORO01000010.1"/>
</dbReference>
<dbReference type="EMBL" id="FORO01000010">
    <property type="protein sequence ID" value="SFI96174.1"/>
    <property type="molecule type" value="Genomic_DNA"/>
</dbReference>
<gene>
    <name evidence="1" type="ORF">SAMN05443661_110143</name>
</gene>
<evidence type="ECO:0000313" key="1">
    <source>
        <dbReference type="EMBL" id="SFI96174.1"/>
    </source>
</evidence>
<organism evidence="1 2">
    <name type="scientific">Natronobacterium gregoryi</name>
    <dbReference type="NCBI Taxonomy" id="44930"/>
    <lineage>
        <taxon>Archaea</taxon>
        <taxon>Methanobacteriati</taxon>
        <taxon>Methanobacteriota</taxon>
        <taxon>Stenosarchaea group</taxon>
        <taxon>Halobacteria</taxon>
        <taxon>Halobacteriales</taxon>
        <taxon>Natrialbaceae</taxon>
        <taxon>Natronobacterium</taxon>
    </lineage>
</organism>
<proteinExistence type="predicted"/>
<dbReference type="GeneID" id="14209471"/>
<dbReference type="AlphaFoldDB" id="A0A1I3MGE4"/>
<dbReference type="OrthoDB" id="379125at2157"/>
<accession>A0A1I3MGE4</accession>